<keyword evidence="1" id="KW-1133">Transmembrane helix</keyword>
<organism evidence="2 3">
    <name type="scientific">Pseudomonas savastanoi</name>
    <name type="common">Pseudomonas syringae pv. savastanoi</name>
    <dbReference type="NCBI Taxonomy" id="29438"/>
    <lineage>
        <taxon>Bacteria</taxon>
        <taxon>Pseudomonadati</taxon>
        <taxon>Pseudomonadota</taxon>
        <taxon>Gammaproteobacteria</taxon>
        <taxon>Pseudomonadales</taxon>
        <taxon>Pseudomonadaceae</taxon>
        <taxon>Pseudomonas</taxon>
    </lineage>
</organism>
<dbReference type="EMBL" id="RBSL01000292">
    <property type="protein sequence ID" value="RMS24780.1"/>
    <property type="molecule type" value="Genomic_DNA"/>
</dbReference>
<keyword evidence="1" id="KW-0472">Membrane</keyword>
<proteinExistence type="predicted"/>
<comment type="caution">
    <text evidence="2">The sequence shown here is derived from an EMBL/GenBank/DDBJ whole genome shotgun (WGS) entry which is preliminary data.</text>
</comment>
<gene>
    <name evidence="2" type="ORF">ALP70_02524</name>
</gene>
<accession>A0A3M5BH75</accession>
<dbReference type="AlphaFoldDB" id="A0A3M5BH75"/>
<protein>
    <submittedName>
        <fullName evidence="2">Uncharacterized protein</fullName>
    </submittedName>
</protein>
<evidence type="ECO:0000256" key="1">
    <source>
        <dbReference type="SAM" id="Phobius"/>
    </source>
</evidence>
<reference evidence="2 3" key="1">
    <citation type="submission" date="2018-08" db="EMBL/GenBank/DDBJ databases">
        <title>Recombination of ecologically and evolutionarily significant loci maintains genetic cohesion in the Pseudomonas syringae species complex.</title>
        <authorList>
            <person name="Dillon M."/>
            <person name="Thakur S."/>
            <person name="Almeida R.N.D."/>
            <person name="Weir B.S."/>
            <person name="Guttman D.S."/>
        </authorList>
    </citation>
    <scope>NUCLEOTIDE SEQUENCE [LARGE SCALE GENOMIC DNA]</scope>
    <source>
        <strain evidence="2 3">ICMP 13685</strain>
    </source>
</reference>
<name>A0A3M5BH75_PSESS</name>
<dbReference type="Proteomes" id="UP000269801">
    <property type="component" value="Unassembled WGS sequence"/>
</dbReference>
<feature type="transmembrane region" description="Helical" evidence="1">
    <location>
        <begin position="32"/>
        <end position="52"/>
    </location>
</feature>
<keyword evidence="1" id="KW-0812">Transmembrane</keyword>
<evidence type="ECO:0000313" key="2">
    <source>
        <dbReference type="EMBL" id="RMS24780.1"/>
    </source>
</evidence>
<sequence length="175" mass="19408">MKEIVKFFLLLMAVCIVALATSIVLPPPDGGVFAYSVLLSAIVLLLIICSDLSNGRINKTGDIMRAIEGRKSLRLTIAAYLLGCSAARLLGCSAARLLDGRIRDRADLPYGRALVNFIYRRLQYFEMAGSITAVSTKLKINSGRQVPRQTLLHATRMLATRDRPPRWFPDMNLSR</sequence>
<evidence type="ECO:0000313" key="3">
    <source>
        <dbReference type="Proteomes" id="UP000269801"/>
    </source>
</evidence>